<dbReference type="RefSeq" id="WP_109939074.1">
    <property type="nucleotide sequence ID" value="NZ_CP176366.1"/>
</dbReference>
<dbReference type="InterPro" id="IPR036890">
    <property type="entry name" value="HATPase_C_sf"/>
</dbReference>
<dbReference type="InterPro" id="IPR000014">
    <property type="entry name" value="PAS"/>
</dbReference>
<dbReference type="CDD" id="cd00130">
    <property type="entry name" value="PAS"/>
    <property type="match status" value="1"/>
</dbReference>
<dbReference type="NCBIfam" id="TIGR00229">
    <property type="entry name" value="sensory_box"/>
    <property type="match status" value="1"/>
</dbReference>
<name>A0A2V2NCE6_9EURY</name>
<dbReference type="OrthoDB" id="117682at2157"/>
<dbReference type="PROSITE" id="PS50109">
    <property type="entry name" value="HIS_KIN"/>
    <property type="match status" value="1"/>
</dbReference>
<evidence type="ECO:0000259" key="15">
    <source>
        <dbReference type="PROSITE" id="PS50112"/>
    </source>
</evidence>
<dbReference type="SMART" id="SM00091">
    <property type="entry name" value="PAS"/>
    <property type="match status" value="2"/>
</dbReference>
<dbReference type="SUPFAM" id="SSF55785">
    <property type="entry name" value="PYP-like sensor domain (PAS domain)"/>
    <property type="match status" value="1"/>
</dbReference>
<dbReference type="Pfam" id="PF13426">
    <property type="entry name" value="PAS_9"/>
    <property type="match status" value="1"/>
</dbReference>
<dbReference type="PANTHER" id="PTHR42878">
    <property type="entry name" value="TWO-COMPONENT HISTIDINE KINASE"/>
    <property type="match status" value="1"/>
</dbReference>
<keyword evidence="4" id="KW-0808">Transferase</keyword>
<comment type="caution">
    <text evidence="16">The sequence shown here is derived from an EMBL/GenBank/DDBJ whole genome shotgun (WGS) entry which is preliminary data.</text>
</comment>
<gene>
    <name evidence="16" type="ORF">DLD82_00125</name>
</gene>
<feature type="domain" description="PAS" evidence="15">
    <location>
        <begin position="213"/>
        <end position="292"/>
    </location>
</feature>
<evidence type="ECO:0000256" key="5">
    <source>
        <dbReference type="ARBA" id="ARBA00022692"/>
    </source>
</evidence>
<keyword evidence="5 13" id="KW-0812">Transmembrane</keyword>
<evidence type="ECO:0000256" key="4">
    <source>
        <dbReference type="ARBA" id="ARBA00022679"/>
    </source>
</evidence>
<comment type="subcellular location">
    <subcellularLocation>
        <location evidence="2">Membrane</location>
        <topology evidence="2">Multi-pass membrane protein</topology>
    </subcellularLocation>
</comment>
<evidence type="ECO:0000256" key="13">
    <source>
        <dbReference type="SAM" id="Phobius"/>
    </source>
</evidence>
<dbReference type="GO" id="GO:0000156">
    <property type="term" value="F:phosphorelay response regulator activity"/>
    <property type="evidence" value="ECO:0007669"/>
    <property type="project" value="TreeGrafter"/>
</dbReference>
<dbReference type="GO" id="GO:0016020">
    <property type="term" value="C:membrane"/>
    <property type="evidence" value="ECO:0007669"/>
    <property type="project" value="UniProtKB-SubCell"/>
</dbReference>
<dbReference type="InterPro" id="IPR050351">
    <property type="entry name" value="BphY/WalK/GraS-like"/>
</dbReference>
<evidence type="ECO:0000259" key="14">
    <source>
        <dbReference type="PROSITE" id="PS50109"/>
    </source>
</evidence>
<dbReference type="AlphaFoldDB" id="A0A2V2NCE6"/>
<keyword evidence="12" id="KW-0175">Coiled coil</keyword>
<evidence type="ECO:0000313" key="17">
    <source>
        <dbReference type="Proteomes" id="UP000245934"/>
    </source>
</evidence>
<dbReference type="InterPro" id="IPR003594">
    <property type="entry name" value="HATPase_dom"/>
</dbReference>
<dbReference type="SMART" id="SM00387">
    <property type="entry name" value="HATPase_c"/>
    <property type="match status" value="1"/>
</dbReference>
<dbReference type="Pfam" id="PF02518">
    <property type="entry name" value="HATPase_c"/>
    <property type="match status" value="1"/>
</dbReference>
<feature type="transmembrane region" description="Helical" evidence="13">
    <location>
        <begin position="53"/>
        <end position="72"/>
    </location>
</feature>
<evidence type="ECO:0000256" key="11">
    <source>
        <dbReference type="ARBA" id="ARBA00023136"/>
    </source>
</evidence>
<dbReference type="GO" id="GO:0030295">
    <property type="term" value="F:protein kinase activator activity"/>
    <property type="evidence" value="ECO:0007669"/>
    <property type="project" value="TreeGrafter"/>
</dbReference>
<evidence type="ECO:0000256" key="7">
    <source>
        <dbReference type="ARBA" id="ARBA00022777"/>
    </source>
</evidence>
<evidence type="ECO:0000256" key="1">
    <source>
        <dbReference type="ARBA" id="ARBA00000085"/>
    </source>
</evidence>
<evidence type="ECO:0000256" key="3">
    <source>
        <dbReference type="ARBA" id="ARBA00012438"/>
    </source>
</evidence>
<dbReference type="Proteomes" id="UP000245934">
    <property type="component" value="Unassembled WGS sequence"/>
</dbReference>
<dbReference type="PANTHER" id="PTHR42878:SF7">
    <property type="entry name" value="SENSOR HISTIDINE KINASE GLRK"/>
    <property type="match status" value="1"/>
</dbReference>
<dbReference type="SUPFAM" id="SSF55874">
    <property type="entry name" value="ATPase domain of HSP90 chaperone/DNA topoisomerase II/histidine kinase"/>
    <property type="match status" value="1"/>
</dbReference>
<evidence type="ECO:0000256" key="2">
    <source>
        <dbReference type="ARBA" id="ARBA00004141"/>
    </source>
</evidence>
<dbReference type="GO" id="GO:0007234">
    <property type="term" value="P:osmosensory signaling via phosphorelay pathway"/>
    <property type="evidence" value="ECO:0007669"/>
    <property type="project" value="TreeGrafter"/>
</dbReference>
<protein>
    <recommendedName>
        <fullName evidence="3">histidine kinase</fullName>
        <ecNumber evidence="3">2.7.13.3</ecNumber>
    </recommendedName>
</protein>
<dbReference type="InterPro" id="IPR013767">
    <property type="entry name" value="PAS_fold"/>
</dbReference>
<dbReference type="PRINTS" id="PR00344">
    <property type="entry name" value="BCTRLSENSOR"/>
</dbReference>
<evidence type="ECO:0000313" key="16">
    <source>
        <dbReference type="EMBL" id="PWR76255.1"/>
    </source>
</evidence>
<sequence>MKERWNTWRKEPVSGAFLISILFALILFPYWWLLDQWSRTFFIDHVTQFTFTSTTFIVVLAIIDSTFLIRYYQILQKNKLAHAMNEICENAENCRAMVENAPFPIIVTKYLDNSILVMNKEAKILFLENPEDNVEKKISEEFLSIIKTEHFSDTLPGKKQVFGYEISFDTKTRGTIYTSLSANVIDFLGERAIFTAFVDITDRIALEREILRREEKFSTFFHEVPNPLLILSDTGHILEVNSGCEQYFGLKKEDIITKKLDELIIFSEFNQDSITQLKETKLSSIETLIELPDGQKRYVILHIRLISIRNITHTLLLIQDIDEIKRVQNAISQANNQLSILNSITRHDILNRIMIITSFGQLLEKKISDEPEKRWISIILQSAEDIHTLIDFTRQYQDLGLHEPKWQDVSEIMQKSGIRSLLSDISLHLPDESIEIYADPMLEKVLYNLVDNSVRHGERVTDITLSYKKNGDNLVLRYEDNGIGIDEKDKKNIFTKGFGKNTGLGLFLIREILSLTNITITEHGEKDTGVRFDMKIPSGTFRTVTKEAKTES</sequence>
<evidence type="ECO:0000256" key="8">
    <source>
        <dbReference type="ARBA" id="ARBA00022840"/>
    </source>
</evidence>
<dbReference type="PROSITE" id="PS50112">
    <property type="entry name" value="PAS"/>
    <property type="match status" value="1"/>
</dbReference>
<dbReference type="Pfam" id="PF00989">
    <property type="entry name" value="PAS"/>
    <property type="match status" value="1"/>
</dbReference>
<keyword evidence="8" id="KW-0067">ATP-binding</keyword>
<evidence type="ECO:0000256" key="9">
    <source>
        <dbReference type="ARBA" id="ARBA00022989"/>
    </source>
</evidence>
<evidence type="ECO:0000256" key="6">
    <source>
        <dbReference type="ARBA" id="ARBA00022741"/>
    </source>
</evidence>
<comment type="catalytic activity">
    <reaction evidence="1">
        <text>ATP + protein L-histidine = ADP + protein N-phospho-L-histidine.</text>
        <dbReference type="EC" id="2.7.13.3"/>
    </reaction>
</comment>
<feature type="domain" description="Histidine kinase" evidence="14">
    <location>
        <begin position="344"/>
        <end position="540"/>
    </location>
</feature>
<proteinExistence type="predicted"/>
<organism evidence="16 17">
    <name type="scientific">Methanospirillum stamsii</name>
    <dbReference type="NCBI Taxonomy" id="1277351"/>
    <lineage>
        <taxon>Archaea</taxon>
        <taxon>Methanobacteriati</taxon>
        <taxon>Methanobacteriota</taxon>
        <taxon>Stenosarchaea group</taxon>
        <taxon>Methanomicrobia</taxon>
        <taxon>Methanomicrobiales</taxon>
        <taxon>Methanospirillaceae</taxon>
        <taxon>Methanospirillum</taxon>
    </lineage>
</organism>
<evidence type="ECO:0000256" key="12">
    <source>
        <dbReference type="SAM" id="Coils"/>
    </source>
</evidence>
<feature type="transmembrane region" description="Helical" evidence="13">
    <location>
        <begin position="12"/>
        <end position="33"/>
    </location>
</feature>
<dbReference type="GO" id="GO:0006355">
    <property type="term" value="P:regulation of DNA-templated transcription"/>
    <property type="evidence" value="ECO:0007669"/>
    <property type="project" value="InterPro"/>
</dbReference>
<dbReference type="EMBL" id="QGMZ01000001">
    <property type="protein sequence ID" value="PWR76255.1"/>
    <property type="molecule type" value="Genomic_DNA"/>
</dbReference>
<keyword evidence="6" id="KW-0547">Nucleotide-binding</keyword>
<keyword evidence="9 13" id="KW-1133">Transmembrane helix</keyword>
<evidence type="ECO:0000256" key="10">
    <source>
        <dbReference type="ARBA" id="ARBA00023012"/>
    </source>
</evidence>
<dbReference type="InterPro" id="IPR035965">
    <property type="entry name" value="PAS-like_dom_sf"/>
</dbReference>
<dbReference type="Gene3D" id="3.30.450.20">
    <property type="entry name" value="PAS domain"/>
    <property type="match status" value="2"/>
</dbReference>
<keyword evidence="7" id="KW-0418">Kinase</keyword>
<feature type="coiled-coil region" evidence="12">
    <location>
        <begin position="317"/>
        <end position="344"/>
    </location>
</feature>
<dbReference type="InterPro" id="IPR004358">
    <property type="entry name" value="Sig_transdc_His_kin-like_C"/>
</dbReference>
<dbReference type="InterPro" id="IPR005467">
    <property type="entry name" value="His_kinase_dom"/>
</dbReference>
<dbReference type="GO" id="GO:0005524">
    <property type="term" value="F:ATP binding"/>
    <property type="evidence" value="ECO:0007669"/>
    <property type="project" value="UniProtKB-KW"/>
</dbReference>
<keyword evidence="10" id="KW-0902">Two-component regulatory system</keyword>
<dbReference type="GO" id="GO:0004673">
    <property type="term" value="F:protein histidine kinase activity"/>
    <property type="evidence" value="ECO:0007669"/>
    <property type="project" value="UniProtKB-EC"/>
</dbReference>
<dbReference type="GeneID" id="97610414"/>
<dbReference type="EC" id="2.7.13.3" evidence="3"/>
<dbReference type="Gene3D" id="3.30.565.10">
    <property type="entry name" value="Histidine kinase-like ATPase, C-terminal domain"/>
    <property type="match status" value="1"/>
</dbReference>
<accession>A0A2V2NCE6</accession>
<reference evidence="16 17" key="1">
    <citation type="submission" date="2018-05" db="EMBL/GenBank/DDBJ databases">
        <title>Draft genome of Methanospirillum stamsii Pt1.</title>
        <authorList>
            <person name="Dueholm M.S."/>
            <person name="Nielsen P.H."/>
            <person name="Bakmann L.F."/>
            <person name="Otzen D.E."/>
        </authorList>
    </citation>
    <scope>NUCLEOTIDE SEQUENCE [LARGE SCALE GENOMIC DNA]</scope>
    <source>
        <strain evidence="16 17">Pt1</strain>
    </source>
</reference>
<keyword evidence="17" id="KW-1185">Reference proteome</keyword>
<keyword evidence="11 13" id="KW-0472">Membrane</keyword>